<keyword evidence="2" id="KW-1185">Reference proteome</keyword>
<accession>A0A1A9UQV7</accession>
<organism evidence="1 2">
    <name type="scientific">Glossina austeni</name>
    <name type="common">Savannah tsetse fly</name>
    <dbReference type="NCBI Taxonomy" id="7395"/>
    <lineage>
        <taxon>Eukaryota</taxon>
        <taxon>Metazoa</taxon>
        <taxon>Ecdysozoa</taxon>
        <taxon>Arthropoda</taxon>
        <taxon>Hexapoda</taxon>
        <taxon>Insecta</taxon>
        <taxon>Pterygota</taxon>
        <taxon>Neoptera</taxon>
        <taxon>Endopterygota</taxon>
        <taxon>Diptera</taxon>
        <taxon>Brachycera</taxon>
        <taxon>Muscomorpha</taxon>
        <taxon>Hippoboscoidea</taxon>
        <taxon>Glossinidae</taxon>
        <taxon>Glossina</taxon>
    </lineage>
</organism>
<sequence>MFIGSVGQIDVIGGTSLNSLQLTIRKFSLKTLTPPCPDPSRPSSSIYISSLGKKFLCEASATAVADDVIELCSDFGDLCNDWFQTEASIAFRDYTTNNFPFNRQVNNIAEV</sequence>
<dbReference type="Proteomes" id="UP000078200">
    <property type="component" value="Unassembled WGS sequence"/>
</dbReference>
<reference evidence="1" key="1">
    <citation type="submission" date="2020-05" db="UniProtKB">
        <authorList>
            <consortium name="EnsemblMetazoa"/>
        </authorList>
    </citation>
    <scope>IDENTIFICATION</scope>
    <source>
        <strain evidence="1">TTRI</strain>
    </source>
</reference>
<protein>
    <submittedName>
        <fullName evidence="1">Uncharacterized protein</fullName>
    </submittedName>
</protein>
<evidence type="ECO:0000313" key="1">
    <source>
        <dbReference type="EnsemblMetazoa" id="GAUT012453-PA"/>
    </source>
</evidence>
<dbReference type="VEuPathDB" id="VectorBase:GAUT012453"/>
<name>A0A1A9UQV7_GLOAU</name>
<proteinExistence type="predicted"/>
<dbReference type="EnsemblMetazoa" id="GAUT012453-RA">
    <property type="protein sequence ID" value="GAUT012453-PA"/>
    <property type="gene ID" value="GAUT012453"/>
</dbReference>
<evidence type="ECO:0000313" key="2">
    <source>
        <dbReference type="Proteomes" id="UP000078200"/>
    </source>
</evidence>
<dbReference type="AlphaFoldDB" id="A0A1A9UQV7"/>